<sequence>MINVSGTLMHYVFTILTTPLTLQNNVTKQTNHFTRNHSFPPTMACAARVVHCDLRLGKPPVQSREPGGSGQLSILKTKPVEGEGSNIVLQPRLCTLRSYASDRIGVIKTRKDHEAMHDDVSSFFATLSEYIDSSKRSHDFEIISGRLAMMVFAATVTVELVTGNSVFRKLDIEGITEAGAVCLGAVTCAALFAWFSSARNRVGRIFTISCNSFIDSVIDQIVDGLFYESEPSDWSDEL</sequence>
<feature type="transmembrane region" description="Helical" evidence="1">
    <location>
        <begin position="174"/>
        <end position="195"/>
    </location>
</feature>
<evidence type="ECO:0000313" key="3">
    <source>
        <dbReference type="Proteomes" id="UP001497480"/>
    </source>
</evidence>
<reference evidence="2 3" key="1">
    <citation type="submission" date="2024-03" db="EMBL/GenBank/DDBJ databases">
        <authorList>
            <person name="Martinez-Hernandez J."/>
        </authorList>
    </citation>
    <scope>NUCLEOTIDE SEQUENCE [LARGE SCALE GENOMIC DNA]</scope>
</reference>
<dbReference type="GO" id="GO:0071486">
    <property type="term" value="P:cellular response to high light intensity"/>
    <property type="evidence" value="ECO:0007669"/>
    <property type="project" value="InterPro"/>
</dbReference>
<dbReference type="AlphaFoldDB" id="A0AAV1Y7P3"/>
<dbReference type="Proteomes" id="UP001497480">
    <property type="component" value="Unassembled WGS sequence"/>
</dbReference>
<name>A0AAV1Y7P3_LUPLU</name>
<keyword evidence="1" id="KW-0812">Transmembrane</keyword>
<evidence type="ECO:0000313" key="2">
    <source>
        <dbReference type="EMBL" id="CAL0329996.1"/>
    </source>
</evidence>
<comment type="caution">
    <text evidence="2">The sequence shown here is derived from an EMBL/GenBank/DDBJ whole genome shotgun (WGS) entry which is preliminary data.</text>
</comment>
<keyword evidence="1" id="KW-0472">Membrane</keyword>
<gene>
    <name evidence="2" type="ORF">LLUT_LOCUS31056</name>
</gene>
<dbReference type="SUPFAM" id="SSF103511">
    <property type="entry name" value="Chlorophyll a-b binding protein"/>
    <property type="match status" value="1"/>
</dbReference>
<dbReference type="PANTHER" id="PTHR36490:SF1">
    <property type="entry name" value="STRESS ENHANCED PROTEIN 2, CHLOROPLASTIC"/>
    <property type="match status" value="1"/>
</dbReference>
<dbReference type="EMBL" id="CAXHTB010000022">
    <property type="protein sequence ID" value="CAL0329996.1"/>
    <property type="molecule type" value="Genomic_DNA"/>
</dbReference>
<keyword evidence="1" id="KW-1133">Transmembrane helix</keyword>
<evidence type="ECO:0008006" key="4">
    <source>
        <dbReference type="Google" id="ProtNLM"/>
    </source>
</evidence>
<evidence type="ECO:0000256" key="1">
    <source>
        <dbReference type="SAM" id="Phobius"/>
    </source>
</evidence>
<proteinExistence type="predicted"/>
<organism evidence="2 3">
    <name type="scientific">Lupinus luteus</name>
    <name type="common">European yellow lupine</name>
    <dbReference type="NCBI Taxonomy" id="3873"/>
    <lineage>
        <taxon>Eukaryota</taxon>
        <taxon>Viridiplantae</taxon>
        <taxon>Streptophyta</taxon>
        <taxon>Embryophyta</taxon>
        <taxon>Tracheophyta</taxon>
        <taxon>Spermatophyta</taxon>
        <taxon>Magnoliopsida</taxon>
        <taxon>eudicotyledons</taxon>
        <taxon>Gunneridae</taxon>
        <taxon>Pentapetalae</taxon>
        <taxon>rosids</taxon>
        <taxon>fabids</taxon>
        <taxon>Fabales</taxon>
        <taxon>Fabaceae</taxon>
        <taxon>Papilionoideae</taxon>
        <taxon>50 kb inversion clade</taxon>
        <taxon>genistoids sensu lato</taxon>
        <taxon>core genistoids</taxon>
        <taxon>Genisteae</taxon>
        <taxon>Lupinus</taxon>
    </lineage>
</organism>
<feature type="transmembrane region" description="Helical" evidence="1">
    <location>
        <begin position="143"/>
        <end position="162"/>
    </location>
</feature>
<dbReference type="InterPro" id="IPR044971">
    <property type="entry name" value="SEP2"/>
</dbReference>
<accession>A0AAV1Y7P3</accession>
<dbReference type="PANTHER" id="PTHR36490">
    <property type="entry name" value="STRESS ENHANCED PROTEIN 2, CHLOROPLASTIC"/>
    <property type="match status" value="1"/>
</dbReference>
<keyword evidence="3" id="KW-1185">Reference proteome</keyword>
<protein>
    <recommendedName>
        <fullName evidence="4">Stress enhanced protein 2</fullName>
    </recommendedName>
</protein>